<dbReference type="InterPro" id="IPR020288">
    <property type="entry name" value="Sheath_initiator"/>
</dbReference>
<organism evidence="1 2">
    <name type="scientific">Paenibacillus alba</name>
    <dbReference type="NCBI Taxonomy" id="1197127"/>
    <lineage>
        <taxon>Bacteria</taxon>
        <taxon>Bacillati</taxon>
        <taxon>Bacillota</taxon>
        <taxon>Bacilli</taxon>
        <taxon>Bacillales</taxon>
        <taxon>Paenibacillaceae</taxon>
        <taxon>Paenibacillus</taxon>
    </lineage>
</organism>
<accession>A0ABU6GDH7</accession>
<dbReference type="EMBL" id="JARLKY010000117">
    <property type="protein sequence ID" value="MEC0232267.1"/>
    <property type="molecule type" value="Genomic_DNA"/>
</dbReference>
<gene>
    <name evidence="1" type="ORF">P4I72_34725</name>
</gene>
<dbReference type="Proteomes" id="UP001338137">
    <property type="component" value="Unassembled WGS sequence"/>
</dbReference>
<sequence length="130" mass="14423">MIPQGGAGNVLFQQVRQPSKTYQLDPFQQRMIGVVDGLEAVKQAVYKILQTERFKHTIYGSDYGCEFNSIVGKSASYVKAELGRRIQEALVQDDRILSVDNVNITVSGDSVLAEFTVVSLFGNFESTKEV</sequence>
<dbReference type="RefSeq" id="WP_326076412.1">
    <property type="nucleotide sequence ID" value="NZ_JARLKY010000117.1"/>
</dbReference>
<proteinExistence type="predicted"/>
<name>A0ABU6GDH7_9BACL</name>
<protein>
    <submittedName>
        <fullName evidence="1">DUF2634 domain-containing protein</fullName>
    </submittedName>
</protein>
<reference evidence="1 2" key="1">
    <citation type="submission" date="2023-03" db="EMBL/GenBank/DDBJ databases">
        <title>Bacillus Genome Sequencing.</title>
        <authorList>
            <person name="Dunlap C."/>
        </authorList>
    </citation>
    <scope>NUCLEOTIDE SEQUENCE [LARGE SCALE GENOMIC DNA]</scope>
    <source>
        <strain evidence="1 2">BD-533</strain>
    </source>
</reference>
<evidence type="ECO:0000313" key="1">
    <source>
        <dbReference type="EMBL" id="MEC0232267.1"/>
    </source>
</evidence>
<evidence type="ECO:0000313" key="2">
    <source>
        <dbReference type="Proteomes" id="UP001338137"/>
    </source>
</evidence>
<keyword evidence="2" id="KW-1185">Reference proteome</keyword>
<dbReference type="Pfam" id="PF10934">
    <property type="entry name" value="Sheath_initiator"/>
    <property type="match status" value="1"/>
</dbReference>
<dbReference type="SUPFAM" id="SSF160719">
    <property type="entry name" value="gpW/gp25-like"/>
    <property type="match status" value="1"/>
</dbReference>
<dbReference type="Gene3D" id="3.10.450.40">
    <property type="match status" value="1"/>
</dbReference>
<comment type="caution">
    <text evidence="1">The sequence shown here is derived from an EMBL/GenBank/DDBJ whole genome shotgun (WGS) entry which is preliminary data.</text>
</comment>